<evidence type="ECO:0000256" key="7">
    <source>
        <dbReference type="RuleBase" id="RU004466"/>
    </source>
</evidence>
<dbReference type="GO" id="GO:0004659">
    <property type="term" value="F:prenyltransferase activity"/>
    <property type="evidence" value="ECO:0007669"/>
    <property type="project" value="InterPro"/>
</dbReference>
<evidence type="ECO:0000256" key="6">
    <source>
        <dbReference type="ARBA" id="ARBA00023229"/>
    </source>
</evidence>
<dbReference type="KEGG" id="hcz:G9Q37_00115"/>
<dbReference type="InterPro" id="IPR008949">
    <property type="entry name" value="Isoprenoid_synthase_dom_sf"/>
</dbReference>
<dbReference type="PANTHER" id="PTHR43281">
    <property type="entry name" value="FARNESYL DIPHOSPHATE SYNTHASE"/>
    <property type="match status" value="1"/>
</dbReference>
<evidence type="ECO:0000256" key="2">
    <source>
        <dbReference type="ARBA" id="ARBA00006706"/>
    </source>
</evidence>
<dbReference type="InterPro" id="IPR033749">
    <property type="entry name" value="Polyprenyl_synt_CS"/>
</dbReference>
<protein>
    <submittedName>
        <fullName evidence="8">Geranylgeranyl pyrophosphate synthase</fullName>
    </submittedName>
</protein>
<dbReference type="SFLD" id="SFLDS00005">
    <property type="entry name" value="Isoprenoid_Synthase_Type_I"/>
    <property type="match status" value="1"/>
</dbReference>
<name>A0A6G8IC62_9BURK</name>
<comment type="cofactor">
    <cofactor evidence="1">
        <name>Mg(2+)</name>
        <dbReference type="ChEBI" id="CHEBI:18420"/>
    </cofactor>
</comment>
<evidence type="ECO:0000256" key="4">
    <source>
        <dbReference type="ARBA" id="ARBA00022723"/>
    </source>
</evidence>
<dbReference type="PROSITE" id="PS00444">
    <property type="entry name" value="POLYPRENYL_SYNTHASE_2"/>
    <property type="match status" value="1"/>
</dbReference>
<accession>A0A6G8IC62</accession>
<comment type="similarity">
    <text evidence="2 7">Belongs to the FPP/GGPP synthase family.</text>
</comment>
<keyword evidence="9" id="KW-1185">Reference proteome</keyword>
<dbReference type="PANTHER" id="PTHR43281:SF1">
    <property type="entry name" value="FARNESYL DIPHOSPHATE SYNTHASE"/>
    <property type="match status" value="1"/>
</dbReference>
<keyword evidence="5" id="KW-0460">Magnesium</keyword>
<sequence length="300" mass="30511">MKAITRIEQSLAAAIALGEDGSCPPRLAGAIHHAVFPGGARIRPQICLAVAQACGEDDPLLADATAIALELLHCASLAHDDLPCFDNADMRRGRASVQWAYGPALAVLAGDALIVRAFQTLAMGACHSPLRLPGLMATVGAGVGTPGGIVAGQAWESESRVVLADYQRAKTGALFVAATMGGAQAAGADPEPWRALGDGLGLAYQVADDIRDAAADPALIGKPVGRDVALGRPSAVTQLGLEGALAHFRGLIAQAADAIPDCEGGSGLRQLVLGESERLIPASMAEALRQRAALSAIVSA</sequence>
<evidence type="ECO:0000313" key="9">
    <source>
        <dbReference type="Proteomes" id="UP000503162"/>
    </source>
</evidence>
<evidence type="ECO:0000256" key="5">
    <source>
        <dbReference type="ARBA" id="ARBA00022842"/>
    </source>
</evidence>
<evidence type="ECO:0000256" key="3">
    <source>
        <dbReference type="ARBA" id="ARBA00022679"/>
    </source>
</evidence>
<dbReference type="EMBL" id="CP049989">
    <property type="protein sequence ID" value="QIM50645.1"/>
    <property type="molecule type" value="Genomic_DNA"/>
</dbReference>
<dbReference type="GO" id="GO:0046872">
    <property type="term" value="F:metal ion binding"/>
    <property type="evidence" value="ECO:0007669"/>
    <property type="project" value="UniProtKB-KW"/>
</dbReference>
<keyword evidence="3 7" id="KW-0808">Transferase</keyword>
<dbReference type="SUPFAM" id="SSF48576">
    <property type="entry name" value="Terpenoid synthases"/>
    <property type="match status" value="1"/>
</dbReference>
<dbReference type="GO" id="GO:0008299">
    <property type="term" value="P:isoprenoid biosynthetic process"/>
    <property type="evidence" value="ECO:0007669"/>
    <property type="project" value="UniProtKB-KW"/>
</dbReference>
<keyword evidence="6" id="KW-0414">Isoprene biosynthesis</keyword>
<dbReference type="RefSeq" id="WP_166222794.1">
    <property type="nucleotide sequence ID" value="NZ_CP049989.1"/>
</dbReference>
<evidence type="ECO:0000313" key="8">
    <source>
        <dbReference type="EMBL" id="QIM50645.1"/>
    </source>
</evidence>
<organism evidence="8 9">
    <name type="scientific">Hydrogenophaga crocea</name>
    <dbReference type="NCBI Taxonomy" id="2716225"/>
    <lineage>
        <taxon>Bacteria</taxon>
        <taxon>Pseudomonadati</taxon>
        <taxon>Pseudomonadota</taxon>
        <taxon>Betaproteobacteria</taxon>
        <taxon>Burkholderiales</taxon>
        <taxon>Comamonadaceae</taxon>
        <taxon>Hydrogenophaga</taxon>
    </lineage>
</organism>
<dbReference type="InterPro" id="IPR000092">
    <property type="entry name" value="Polyprenyl_synt"/>
</dbReference>
<dbReference type="Pfam" id="PF00348">
    <property type="entry name" value="polyprenyl_synt"/>
    <property type="match status" value="1"/>
</dbReference>
<reference evidence="8 9" key="1">
    <citation type="submission" date="2020-03" db="EMBL/GenBank/DDBJ databases">
        <title>Hydrogenophaga sp. nov. isolated from cyanobacterial mat.</title>
        <authorList>
            <person name="Thorat V."/>
            <person name="Kirdat K."/>
            <person name="Tiwarekar B."/>
            <person name="Costa E.D."/>
            <person name="Yadav A."/>
        </authorList>
    </citation>
    <scope>NUCLEOTIDE SEQUENCE [LARGE SCALE GENOMIC DNA]</scope>
    <source>
        <strain evidence="8 9">BA0156</strain>
    </source>
</reference>
<dbReference type="Proteomes" id="UP000503162">
    <property type="component" value="Chromosome"/>
</dbReference>
<keyword evidence="4" id="KW-0479">Metal-binding</keyword>
<proteinExistence type="inferred from homology"/>
<evidence type="ECO:0000256" key="1">
    <source>
        <dbReference type="ARBA" id="ARBA00001946"/>
    </source>
</evidence>
<gene>
    <name evidence="8" type="ORF">G9Q37_00115</name>
</gene>
<dbReference type="AlphaFoldDB" id="A0A6G8IC62"/>
<dbReference type="Gene3D" id="1.10.600.10">
    <property type="entry name" value="Farnesyl Diphosphate Synthase"/>
    <property type="match status" value="1"/>
</dbReference>